<dbReference type="InterPro" id="IPR036873">
    <property type="entry name" value="Rhodanese-like_dom_sf"/>
</dbReference>
<dbReference type="SUPFAM" id="SSF52821">
    <property type="entry name" value="Rhodanese/Cell cycle control phosphatase"/>
    <property type="match status" value="2"/>
</dbReference>
<organism evidence="1 2">
    <name type="scientific">Chara braunii</name>
    <name type="common">Braun's stonewort</name>
    <dbReference type="NCBI Taxonomy" id="69332"/>
    <lineage>
        <taxon>Eukaryota</taxon>
        <taxon>Viridiplantae</taxon>
        <taxon>Streptophyta</taxon>
        <taxon>Charophyceae</taxon>
        <taxon>Charales</taxon>
        <taxon>Characeae</taxon>
        <taxon>Chara</taxon>
    </lineage>
</organism>
<dbReference type="Proteomes" id="UP000265515">
    <property type="component" value="Unassembled WGS sequence"/>
</dbReference>
<sequence>MRGWGATHWLSETAARSRTAAEAVARRPSSCGALPGALPRRLLRLAFACASREMTTAAAAQVARLVAAPTVCATSSHDASDRLVNLSTLRVGAATLSSSSSASSSSSSAPPHSPAVGTCGICAGFSSARFCAGLAAAAAARRVRSAVCFSDEKAKLARQYSPLSPSLLPPYPSLFSYSAAIATSSSSRVAAATGSGETSPPTTGESFVSLDELLQEIQELDPILFASGTSALVKRRYIYGGEKSVPYLSPEQFRNVLAAYNEAQPITTTVKTMTVSELKAALSSDDKPFVVDVRSPEEYAQGVLNPPFAVSNLEFTAHYELNYSQSTGQGAGAPVVLCYVHAKKHEPDHIYDQESEGLTNAISVAGGTSGWIQEGFPVKQPPKDITVQQLKDSLASPNPPFVLDVRSPEEYKEGWPKCKGC</sequence>
<protein>
    <recommendedName>
        <fullName evidence="3">Rhodanese domain-containing protein</fullName>
    </recommendedName>
</protein>
<gene>
    <name evidence="1" type="ORF">CBR_g40762</name>
</gene>
<dbReference type="CDD" id="cd00158">
    <property type="entry name" value="RHOD"/>
    <property type="match status" value="1"/>
</dbReference>
<evidence type="ECO:0000313" key="2">
    <source>
        <dbReference type="Proteomes" id="UP000265515"/>
    </source>
</evidence>
<reference evidence="1 2" key="1">
    <citation type="journal article" date="2018" name="Cell">
        <title>The Chara Genome: Secondary Complexity and Implications for Plant Terrestrialization.</title>
        <authorList>
            <person name="Nishiyama T."/>
            <person name="Sakayama H."/>
            <person name="Vries J.D."/>
            <person name="Buschmann H."/>
            <person name="Saint-Marcoux D."/>
            <person name="Ullrich K.K."/>
            <person name="Haas F.B."/>
            <person name="Vanderstraeten L."/>
            <person name="Becker D."/>
            <person name="Lang D."/>
            <person name="Vosolsobe S."/>
            <person name="Rombauts S."/>
            <person name="Wilhelmsson P.K.I."/>
            <person name="Janitza P."/>
            <person name="Kern R."/>
            <person name="Heyl A."/>
            <person name="Rumpler F."/>
            <person name="Villalobos L.I.A.C."/>
            <person name="Clay J.M."/>
            <person name="Skokan R."/>
            <person name="Toyoda A."/>
            <person name="Suzuki Y."/>
            <person name="Kagoshima H."/>
            <person name="Schijlen E."/>
            <person name="Tajeshwar N."/>
            <person name="Catarino B."/>
            <person name="Hetherington A.J."/>
            <person name="Saltykova A."/>
            <person name="Bonnot C."/>
            <person name="Breuninger H."/>
            <person name="Symeonidi A."/>
            <person name="Radhakrishnan G.V."/>
            <person name="Van Nieuwerburgh F."/>
            <person name="Deforce D."/>
            <person name="Chang C."/>
            <person name="Karol K.G."/>
            <person name="Hedrich R."/>
            <person name="Ulvskov P."/>
            <person name="Glockner G."/>
            <person name="Delwiche C.F."/>
            <person name="Petrasek J."/>
            <person name="Van de Peer Y."/>
            <person name="Friml J."/>
            <person name="Beilby M."/>
            <person name="Dolan L."/>
            <person name="Kohara Y."/>
            <person name="Sugano S."/>
            <person name="Fujiyama A."/>
            <person name="Delaux P.-M."/>
            <person name="Quint M."/>
            <person name="TheiBen G."/>
            <person name="Hagemann M."/>
            <person name="Harholt J."/>
            <person name="Dunand C."/>
            <person name="Zachgo S."/>
            <person name="Langdale J."/>
            <person name="Maumus F."/>
            <person name="Straeten D.V.D."/>
            <person name="Gould S.B."/>
            <person name="Rensing S.A."/>
        </authorList>
    </citation>
    <scope>NUCLEOTIDE SEQUENCE [LARGE SCALE GENOMIC DNA]</scope>
    <source>
        <strain evidence="1 2">S276</strain>
    </source>
</reference>
<proteinExistence type="predicted"/>
<keyword evidence="2" id="KW-1185">Reference proteome</keyword>
<dbReference type="AlphaFoldDB" id="A0A388LUL8"/>
<dbReference type="Gene3D" id="3.40.250.10">
    <property type="entry name" value="Rhodanese-like domain"/>
    <property type="match status" value="1"/>
</dbReference>
<evidence type="ECO:0008006" key="3">
    <source>
        <dbReference type="Google" id="ProtNLM"/>
    </source>
</evidence>
<comment type="caution">
    <text evidence="1">The sequence shown here is derived from an EMBL/GenBank/DDBJ whole genome shotgun (WGS) entry which is preliminary data.</text>
</comment>
<accession>A0A388LUL8</accession>
<dbReference type="Gramene" id="GBG85949">
    <property type="protein sequence ID" value="GBG85949"/>
    <property type="gene ID" value="CBR_g40762"/>
</dbReference>
<name>A0A388LUL8_CHABU</name>
<dbReference type="EMBL" id="BFEA01000541">
    <property type="protein sequence ID" value="GBG85949.1"/>
    <property type="molecule type" value="Genomic_DNA"/>
</dbReference>
<evidence type="ECO:0000313" key="1">
    <source>
        <dbReference type="EMBL" id="GBG85949.1"/>
    </source>
</evidence>